<protein>
    <recommendedName>
        <fullName evidence="3">Mannosyltransferase</fullName>
    </recommendedName>
</protein>
<evidence type="ECO:0000313" key="2">
    <source>
        <dbReference type="Proteomes" id="UP001597062"/>
    </source>
</evidence>
<proteinExistence type="predicted"/>
<dbReference type="EMBL" id="JBHTJR010000045">
    <property type="protein sequence ID" value="MFD0993265.1"/>
    <property type="molecule type" value="Genomic_DNA"/>
</dbReference>
<reference evidence="2" key="1">
    <citation type="journal article" date="2019" name="Int. J. Syst. Evol. Microbiol.">
        <title>The Global Catalogue of Microorganisms (GCM) 10K type strain sequencing project: providing services to taxonomists for standard genome sequencing and annotation.</title>
        <authorList>
            <consortium name="The Broad Institute Genomics Platform"/>
            <consortium name="The Broad Institute Genome Sequencing Center for Infectious Disease"/>
            <person name="Wu L."/>
            <person name="Ma J."/>
        </authorList>
    </citation>
    <scope>NUCLEOTIDE SEQUENCE [LARGE SCALE GENOMIC DNA]</scope>
    <source>
        <strain evidence="2">CCUG 60527</strain>
    </source>
</reference>
<name>A0ABW3JSW3_9FLAO</name>
<accession>A0ABW3JSW3</accession>
<keyword evidence="2" id="KW-1185">Reference proteome</keyword>
<evidence type="ECO:0008006" key="3">
    <source>
        <dbReference type="Google" id="ProtNLM"/>
    </source>
</evidence>
<organism evidence="1 2">
    <name type="scientific">Tenacibaculum geojense</name>
    <dbReference type="NCBI Taxonomy" id="915352"/>
    <lineage>
        <taxon>Bacteria</taxon>
        <taxon>Pseudomonadati</taxon>
        <taxon>Bacteroidota</taxon>
        <taxon>Flavobacteriia</taxon>
        <taxon>Flavobacteriales</taxon>
        <taxon>Flavobacteriaceae</taxon>
        <taxon>Tenacibaculum</taxon>
    </lineage>
</organism>
<dbReference type="RefSeq" id="WP_386107337.1">
    <property type="nucleotide sequence ID" value="NZ_JBHTJR010000045.1"/>
</dbReference>
<dbReference type="Proteomes" id="UP001597062">
    <property type="component" value="Unassembled WGS sequence"/>
</dbReference>
<comment type="caution">
    <text evidence="1">The sequence shown here is derived from an EMBL/GenBank/DDBJ whole genome shotgun (WGS) entry which is preliminary data.</text>
</comment>
<gene>
    <name evidence="1" type="ORF">ACFQ1U_08615</name>
</gene>
<dbReference type="SUPFAM" id="SSF53756">
    <property type="entry name" value="UDP-Glycosyltransferase/glycogen phosphorylase"/>
    <property type="match status" value="1"/>
</dbReference>
<sequence>MDKTLHIVSFDIPYPPNYGGIIDVYYKIKHLHSAGIKIHLHLFEYSREKSTELEKYCKSITYYKRKNSPFLVFSTTPYIVKSRTNKKLLENLQNDNYPVLFEGLHTSFYCKYLSKKTYVRTHNIEHLYYKGLAYSEKNIIKKIFFITESWKLKLYEKIINKTTGILTISHSEQDYFLNKYGKKSTYIPVFHNSEFKNHLSKKGKYLLWHGDLRTSDNVNAALFLIDIFKNAEYPLKIASGTINSRIQNTIKRYPNIEFVRINNNKDFDKLFENSHINLLYTFQKTGIKLKLINALYKGKHIIGNSKILSDTGLENLCYLANTKEEFLYHVKNLMNQDFTSENIEKRKKNMINFSPTESAKKIIQVIFKQ</sequence>
<evidence type="ECO:0000313" key="1">
    <source>
        <dbReference type="EMBL" id="MFD0993265.1"/>
    </source>
</evidence>